<name>A0A9Q9H9D2_9RHOB</name>
<dbReference type="PANTHER" id="PTHR31793">
    <property type="entry name" value="4-HYDROXYBENZOYL-COA THIOESTERASE FAMILY MEMBER"/>
    <property type="match status" value="1"/>
</dbReference>
<protein>
    <submittedName>
        <fullName evidence="3">Acyl-CoA thioesterase</fullName>
    </submittedName>
</protein>
<dbReference type="InterPro" id="IPR050563">
    <property type="entry name" value="4-hydroxybenzoyl-CoA_TE"/>
</dbReference>
<dbReference type="RefSeq" id="WP_259806335.1">
    <property type="nucleotide sequence ID" value="NZ_CP080776.1"/>
</dbReference>
<accession>A0A9Q9H9D2</accession>
<dbReference type="AlphaFoldDB" id="A0A9Q9H9D2"/>
<dbReference type="EMBL" id="CP080776">
    <property type="protein sequence ID" value="UWP95979.1"/>
    <property type="molecule type" value="Genomic_DNA"/>
</dbReference>
<evidence type="ECO:0000313" key="4">
    <source>
        <dbReference type="Proteomes" id="UP001057991"/>
    </source>
</evidence>
<comment type="similarity">
    <text evidence="1">Belongs to the 4-hydroxybenzoyl-CoA thioesterase family.</text>
</comment>
<dbReference type="GO" id="GO:0047617">
    <property type="term" value="F:fatty acyl-CoA hydrolase activity"/>
    <property type="evidence" value="ECO:0007669"/>
    <property type="project" value="TreeGrafter"/>
</dbReference>
<organism evidence="3 4">
    <name type="scientific">Aliiroseovarius crassostreae</name>
    <dbReference type="NCBI Taxonomy" id="154981"/>
    <lineage>
        <taxon>Bacteria</taxon>
        <taxon>Pseudomonadati</taxon>
        <taxon>Pseudomonadota</taxon>
        <taxon>Alphaproteobacteria</taxon>
        <taxon>Rhodobacterales</taxon>
        <taxon>Paracoccaceae</taxon>
        <taxon>Aliiroseovarius</taxon>
    </lineage>
</organism>
<evidence type="ECO:0000256" key="1">
    <source>
        <dbReference type="ARBA" id="ARBA00005953"/>
    </source>
</evidence>
<dbReference type="CDD" id="cd00586">
    <property type="entry name" value="4HBT"/>
    <property type="match status" value="1"/>
</dbReference>
<dbReference type="PANTHER" id="PTHR31793:SF27">
    <property type="entry name" value="NOVEL THIOESTERASE SUPERFAMILY DOMAIN AND SAPOSIN A-TYPE DOMAIN CONTAINING PROTEIN (0610012H03RIK)"/>
    <property type="match status" value="1"/>
</dbReference>
<proteinExistence type="inferred from homology"/>
<dbReference type="Proteomes" id="UP001057991">
    <property type="component" value="Chromosome"/>
</dbReference>
<sequence length="144" mass="16328">MPMIETFRRIVDPSDCDMLGHMNISRYFACVSDAGLGLMTAFGLGQDQIIGGRRQAFAVVHFDTNFHKEVRPGEWIFIRSGIAEIGRRSATFHHRMFRATDETLLFDATAKAVLMDLERRKATVIDAPLAQNMRRYLIDHGQVA</sequence>
<keyword evidence="2" id="KW-0378">Hydrolase</keyword>
<dbReference type="SUPFAM" id="SSF54637">
    <property type="entry name" value="Thioesterase/thiol ester dehydrase-isomerase"/>
    <property type="match status" value="1"/>
</dbReference>
<evidence type="ECO:0000313" key="3">
    <source>
        <dbReference type="EMBL" id="UWP95979.1"/>
    </source>
</evidence>
<evidence type="ECO:0000256" key="2">
    <source>
        <dbReference type="ARBA" id="ARBA00022801"/>
    </source>
</evidence>
<reference evidence="3" key="1">
    <citation type="submission" date="2021-08" db="EMBL/GenBank/DDBJ databases">
        <authorList>
            <person name="Nwanade C."/>
            <person name="Wang M."/>
            <person name="Masoudi A."/>
            <person name="Yu Z."/>
            <person name="Liu J."/>
        </authorList>
    </citation>
    <scope>NUCLEOTIDE SEQUENCE</scope>
    <source>
        <strain evidence="3">S056</strain>
    </source>
</reference>
<dbReference type="Pfam" id="PF13279">
    <property type="entry name" value="4HBT_2"/>
    <property type="match status" value="1"/>
</dbReference>
<dbReference type="Gene3D" id="3.10.129.10">
    <property type="entry name" value="Hotdog Thioesterase"/>
    <property type="match status" value="1"/>
</dbReference>
<gene>
    <name evidence="3" type="ORF">K3X48_02995</name>
</gene>
<dbReference type="InterPro" id="IPR029069">
    <property type="entry name" value="HotDog_dom_sf"/>
</dbReference>